<sequence length="117" mass="13105">MAIQVDAALSQSIAKNGPKKRSERIKNQLLKKSHGPVKTSDSDRSRSETPSGRPAEARKSFQARSPLESRGQKPFDRSSKARKPIKGRKPFGNAKKENKKTVKELDAELDAYMNREN</sequence>
<reference evidence="5" key="1">
    <citation type="submission" date="2016-11" db="UniProtKB">
        <authorList>
            <consortium name="WormBaseParasite"/>
        </authorList>
    </citation>
    <scope>IDENTIFICATION</scope>
</reference>
<accession>A0A1I7UX50</accession>
<dbReference type="GO" id="GO:0003723">
    <property type="term" value="F:RNA binding"/>
    <property type="evidence" value="ECO:0007669"/>
    <property type="project" value="UniProtKB-KW"/>
</dbReference>
<evidence type="ECO:0000259" key="3">
    <source>
        <dbReference type="SMART" id="SM01218"/>
    </source>
</evidence>
<keyword evidence="4" id="KW-1185">Reference proteome</keyword>
<feature type="compositionally biased region" description="Basic residues" evidence="2">
    <location>
        <begin position="17"/>
        <end position="35"/>
    </location>
</feature>
<dbReference type="Pfam" id="PF13865">
    <property type="entry name" value="FoP_duplication"/>
    <property type="match status" value="1"/>
</dbReference>
<dbReference type="Proteomes" id="UP000095282">
    <property type="component" value="Unplaced"/>
</dbReference>
<dbReference type="SMART" id="SM01218">
    <property type="entry name" value="FoP_duplication"/>
    <property type="match status" value="1"/>
</dbReference>
<dbReference type="WBParaSite" id="Csp11.Scaffold630.g20216.t1">
    <property type="protein sequence ID" value="Csp11.Scaffold630.g20216.t1"/>
    <property type="gene ID" value="Csp11.Scaffold630.g20216"/>
</dbReference>
<feature type="domain" description="Chromatin target of PRMT1 protein C-terminal" evidence="3">
    <location>
        <begin position="51"/>
        <end position="117"/>
    </location>
</feature>
<feature type="compositionally biased region" description="Basic residues" evidence="2">
    <location>
        <begin position="80"/>
        <end position="89"/>
    </location>
</feature>
<evidence type="ECO:0000313" key="4">
    <source>
        <dbReference type="Proteomes" id="UP000095282"/>
    </source>
</evidence>
<evidence type="ECO:0000256" key="2">
    <source>
        <dbReference type="SAM" id="MobiDB-lite"/>
    </source>
</evidence>
<protein>
    <submittedName>
        <fullName evidence="5">FoP_duplication domain-containing protein</fullName>
    </submittedName>
</protein>
<feature type="region of interest" description="Disordered" evidence="2">
    <location>
        <begin position="1"/>
        <end position="102"/>
    </location>
</feature>
<organism evidence="4 5">
    <name type="scientific">Caenorhabditis tropicalis</name>
    <dbReference type="NCBI Taxonomy" id="1561998"/>
    <lineage>
        <taxon>Eukaryota</taxon>
        <taxon>Metazoa</taxon>
        <taxon>Ecdysozoa</taxon>
        <taxon>Nematoda</taxon>
        <taxon>Chromadorea</taxon>
        <taxon>Rhabditida</taxon>
        <taxon>Rhabditina</taxon>
        <taxon>Rhabditomorpha</taxon>
        <taxon>Rhabditoidea</taxon>
        <taxon>Rhabditidae</taxon>
        <taxon>Peloderinae</taxon>
        <taxon>Caenorhabditis</taxon>
    </lineage>
</organism>
<feature type="compositionally biased region" description="Basic and acidic residues" evidence="2">
    <location>
        <begin position="70"/>
        <end position="79"/>
    </location>
</feature>
<keyword evidence="1" id="KW-0694">RNA-binding</keyword>
<proteinExistence type="predicted"/>
<dbReference type="AlphaFoldDB" id="A0A1I7UX50"/>
<dbReference type="InterPro" id="IPR025715">
    <property type="entry name" value="FoP_C"/>
</dbReference>
<evidence type="ECO:0000256" key="1">
    <source>
        <dbReference type="ARBA" id="ARBA00022884"/>
    </source>
</evidence>
<name>A0A1I7UX50_9PELO</name>
<evidence type="ECO:0000313" key="5">
    <source>
        <dbReference type="WBParaSite" id="Csp11.Scaffold630.g20216.t1"/>
    </source>
</evidence>